<dbReference type="HAMAP" id="MF_01007">
    <property type="entry name" value="16SrRNA_methyltr_H"/>
    <property type="match status" value="1"/>
</dbReference>
<evidence type="ECO:0000256" key="5">
    <source>
        <dbReference type="ARBA" id="ARBA00022691"/>
    </source>
</evidence>
<feature type="region of interest" description="Disordered" evidence="7">
    <location>
        <begin position="1"/>
        <end position="22"/>
    </location>
</feature>
<keyword evidence="3 6" id="KW-0489">Methyltransferase</keyword>
<sequence>MKERGMIMERHDEQQQEKPHKRRIHYSGRYPRHFAEKYKELNPEKYGEEIAHVRAKGNTPAGTHIPIMVKEILEVLAIKPGERGFDATLGYGGHTLAMLEKLEGKGHLYGGDVDPIESAKTEARIRAKGFGPDIWERRQMNFCEIDKLAEEVGPFDFVLADLGVSSMQIDNPERGFTYKSDGPLDLRLNPQAGISAADRLRQLDYEELVGMMQENADEPYAEAIARQIIRAEKHRPIRTTRELYAVIEAALEKVRLPRDAAGKVPDRRDIIRKSSARVFQALRIDVNHEYEVLYEFMEKLPYALAPGGRAAILTFHSGEDRIVKKAFKAFHQQGIYQDIAREVIRPSREECYENSRAHSTKLRWAIRAD</sequence>
<dbReference type="PANTHER" id="PTHR11265">
    <property type="entry name" value="S-ADENOSYL-METHYLTRANSFERASE MRAW"/>
    <property type="match status" value="1"/>
</dbReference>
<comment type="caution">
    <text evidence="8">The sequence shown here is derived from an EMBL/GenBank/DDBJ whole genome shotgun (WGS) entry which is preliminary data.</text>
</comment>
<organism evidence="8 9">
    <name type="scientific">Mitsuokella multacida</name>
    <dbReference type="NCBI Taxonomy" id="52226"/>
    <lineage>
        <taxon>Bacteria</taxon>
        <taxon>Bacillati</taxon>
        <taxon>Bacillota</taxon>
        <taxon>Negativicutes</taxon>
        <taxon>Selenomonadales</taxon>
        <taxon>Selenomonadaceae</taxon>
        <taxon>Mitsuokella</taxon>
    </lineage>
</organism>
<dbReference type="EC" id="2.1.1.199" evidence="6"/>
<feature type="binding site" evidence="6">
    <location>
        <position position="161"/>
    </location>
    <ligand>
        <name>S-adenosyl-L-methionine</name>
        <dbReference type="ChEBI" id="CHEBI:59789"/>
    </ligand>
</feature>
<comment type="similarity">
    <text evidence="1 6">Belongs to the methyltransferase superfamily. RsmH family.</text>
</comment>
<dbReference type="InterPro" id="IPR023397">
    <property type="entry name" value="SAM-dep_MeTrfase_MraW_recog"/>
</dbReference>
<evidence type="ECO:0000256" key="7">
    <source>
        <dbReference type="SAM" id="MobiDB-lite"/>
    </source>
</evidence>
<dbReference type="OrthoDB" id="9806637at2"/>
<feature type="binding site" evidence="6">
    <location>
        <position position="112"/>
    </location>
    <ligand>
        <name>S-adenosyl-L-methionine</name>
        <dbReference type="ChEBI" id="CHEBI:59789"/>
    </ligand>
</feature>
<dbReference type="GO" id="GO:0005737">
    <property type="term" value="C:cytoplasm"/>
    <property type="evidence" value="ECO:0007669"/>
    <property type="project" value="UniProtKB-SubCell"/>
</dbReference>
<keyword evidence="4 6" id="KW-0808">Transferase</keyword>
<comment type="catalytic activity">
    <reaction evidence="6">
        <text>cytidine(1402) in 16S rRNA + S-adenosyl-L-methionine = N(4)-methylcytidine(1402) in 16S rRNA + S-adenosyl-L-homocysteine + H(+)</text>
        <dbReference type="Rhea" id="RHEA:42928"/>
        <dbReference type="Rhea" id="RHEA-COMP:10286"/>
        <dbReference type="Rhea" id="RHEA-COMP:10287"/>
        <dbReference type="ChEBI" id="CHEBI:15378"/>
        <dbReference type="ChEBI" id="CHEBI:57856"/>
        <dbReference type="ChEBI" id="CHEBI:59789"/>
        <dbReference type="ChEBI" id="CHEBI:74506"/>
        <dbReference type="ChEBI" id="CHEBI:82748"/>
        <dbReference type="EC" id="2.1.1.199"/>
    </reaction>
</comment>
<evidence type="ECO:0000256" key="3">
    <source>
        <dbReference type="ARBA" id="ARBA00022603"/>
    </source>
</evidence>
<dbReference type="SUPFAM" id="SSF53335">
    <property type="entry name" value="S-adenosyl-L-methionine-dependent methyltransferases"/>
    <property type="match status" value="1"/>
</dbReference>
<dbReference type="AlphaFoldDB" id="A0A414NW60"/>
<dbReference type="InterPro" id="IPR029063">
    <property type="entry name" value="SAM-dependent_MTases_sf"/>
</dbReference>
<comment type="subcellular location">
    <subcellularLocation>
        <location evidence="6">Cytoplasm</location>
    </subcellularLocation>
</comment>
<dbReference type="NCBIfam" id="TIGR00006">
    <property type="entry name" value="16S rRNA (cytosine(1402)-N(4))-methyltransferase RsmH"/>
    <property type="match status" value="1"/>
</dbReference>
<evidence type="ECO:0000313" key="9">
    <source>
        <dbReference type="Proteomes" id="UP000283442"/>
    </source>
</evidence>
<evidence type="ECO:0000313" key="8">
    <source>
        <dbReference type="EMBL" id="RHF51298.1"/>
    </source>
</evidence>
<name>A0A414NW60_9FIRM</name>
<dbReference type="Gene3D" id="1.10.150.170">
    <property type="entry name" value="Putative methyltransferase TM0872, insert domain"/>
    <property type="match status" value="1"/>
</dbReference>
<feature type="binding site" evidence="6">
    <location>
        <position position="168"/>
    </location>
    <ligand>
        <name>S-adenosyl-L-methionine</name>
        <dbReference type="ChEBI" id="CHEBI:59789"/>
    </ligand>
</feature>
<dbReference type="Proteomes" id="UP000283442">
    <property type="component" value="Unassembled WGS sequence"/>
</dbReference>
<proteinExistence type="inferred from homology"/>
<feature type="binding site" evidence="6">
    <location>
        <begin position="92"/>
        <end position="94"/>
    </location>
    <ligand>
        <name>S-adenosyl-L-methionine</name>
        <dbReference type="ChEBI" id="CHEBI:59789"/>
    </ligand>
</feature>
<dbReference type="SUPFAM" id="SSF81799">
    <property type="entry name" value="Putative methyltransferase TM0872, insert domain"/>
    <property type="match status" value="1"/>
</dbReference>
<feature type="compositionally biased region" description="Basic and acidic residues" evidence="7">
    <location>
        <begin position="1"/>
        <end position="18"/>
    </location>
</feature>
<accession>A0A414NW60</accession>
<keyword evidence="5 6" id="KW-0949">S-adenosyl-L-methionine</keyword>
<keyword evidence="6" id="KW-0963">Cytoplasm</keyword>
<protein>
    <recommendedName>
        <fullName evidence="6">Ribosomal RNA small subunit methyltransferase H</fullName>
        <ecNumber evidence="6">2.1.1.199</ecNumber>
    </recommendedName>
    <alternativeName>
        <fullName evidence="6">16S rRNA m(4)C1402 methyltransferase</fullName>
    </alternativeName>
    <alternativeName>
        <fullName evidence="6">rRNA (cytosine-N(4)-)-methyltransferase RsmH</fullName>
    </alternativeName>
</protein>
<dbReference type="InterPro" id="IPR002903">
    <property type="entry name" value="RsmH"/>
</dbReference>
<comment type="function">
    <text evidence="6">Specifically methylates the N4 position of cytidine in position 1402 (C1402) of 16S rRNA.</text>
</comment>
<evidence type="ECO:0000256" key="2">
    <source>
        <dbReference type="ARBA" id="ARBA00022552"/>
    </source>
</evidence>
<dbReference type="GO" id="GO:0070475">
    <property type="term" value="P:rRNA base methylation"/>
    <property type="evidence" value="ECO:0007669"/>
    <property type="project" value="UniProtKB-UniRule"/>
</dbReference>
<dbReference type="EMBL" id="QRHE01000007">
    <property type="protein sequence ID" value="RHF51298.1"/>
    <property type="molecule type" value="Genomic_DNA"/>
</dbReference>
<dbReference type="PANTHER" id="PTHR11265:SF0">
    <property type="entry name" value="12S RRNA N4-METHYLCYTIDINE METHYLTRANSFERASE"/>
    <property type="match status" value="1"/>
</dbReference>
<dbReference type="Gene3D" id="3.40.50.150">
    <property type="entry name" value="Vaccinia Virus protein VP39"/>
    <property type="match status" value="1"/>
</dbReference>
<dbReference type="GO" id="GO:0071424">
    <property type="term" value="F:rRNA (cytosine-N4-)-methyltransferase activity"/>
    <property type="evidence" value="ECO:0007669"/>
    <property type="project" value="UniProtKB-UniRule"/>
</dbReference>
<feature type="binding site" evidence="6">
    <location>
        <position position="142"/>
    </location>
    <ligand>
        <name>S-adenosyl-L-methionine</name>
        <dbReference type="ChEBI" id="CHEBI:59789"/>
    </ligand>
</feature>
<evidence type="ECO:0000256" key="1">
    <source>
        <dbReference type="ARBA" id="ARBA00010396"/>
    </source>
</evidence>
<gene>
    <name evidence="6 8" type="primary">rsmH</name>
    <name evidence="8" type="ORF">DW674_07920</name>
</gene>
<reference evidence="8 9" key="1">
    <citation type="submission" date="2018-08" db="EMBL/GenBank/DDBJ databases">
        <title>A genome reference for cultivated species of the human gut microbiota.</title>
        <authorList>
            <person name="Zou Y."/>
            <person name="Xue W."/>
            <person name="Luo G."/>
        </authorList>
    </citation>
    <scope>NUCLEOTIDE SEQUENCE [LARGE SCALE GENOMIC DNA]</scope>
    <source>
        <strain evidence="8 9">AM25-21AC</strain>
    </source>
</reference>
<dbReference type="PIRSF" id="PIRSF004486">
    <property type="entry name" value="MraW"/>
    <property type="match status" value="1"/>
</dbReference>
<evidence type="ECO:0000256" key="4">
    <source>
        <dbReference type="ARBA" id="ARBA00022679"/>
    </source>
</evidence>
<evidence type="ECO:0000256" key="6">
    <source>
        <dbReference type="HAMAP-Rule" id="MF_01007"/>
    </source>
</evidence>
<keyword evidence="2 6" id="KW-0698">rRNA processing</keyword>
<dbReference type="Pfam" id="PF01795">
    <property type="entry name" value="Methyltransf_5"/>
    <property type="match status" value="1"/>
</dbReference>